<protein>
    <submittedName>
        <fullName evidence="1">Uncharacterized protein</fullName>
    </submittedName>
</protein>
<evidence type="ECO:0000313" key="1">
    <source>
        <dbReference type="EMBL" id="KAF9645053.1"/>
    </source>
</evidence>
<sequence length="87" mass="9981">FGRVTQTLTRHGYTGKYYPISNVPVSPRCPCRIHIILRKCPRYNRDRYILIQSIPDVTDPAWKVPLLVGPKRALPAFAHFSRKSGAF</sequence>
<keyword evidence="2" id="KW-1185">Reference proteome</keyword>
<accession>A0ACB6Z6X0</accession>
<gene>
    <name evidence="1" type="ORF">BDM02DRAFT_3081030</name>
</gene>
<proteinExistence type="predicted"/>
<comment type="caution">
    <text evidence="1">The sequence shown here is derived from an EMBL/GenBank/DDBJ whole genome shotgun (WGS) entry which is preliminary data.</text>
</comment>
<feature type="non-terminal residue" evidence="1">
    <location>
        <position position="1"/>
    </location>
</feature>
<dbReference type="EMBL" id="MU118106">
    <property type="protein sequence ID" value="KAF9645053.1"/>
    <property type="molecule type" value="Genomic_DNA"/>
</dbReference>
<organism evidence="1 2">
    <name type="scientific">Thelephora ganbajun</name>
    <name type="common">Ganba fungus</name>
    <dbReference type="NCBI Taxonomy" id="370292"/>
    <lineage>
        <taxon>Eukaryota</taxon>
        <taxon>Fungi</taxon>
        <taxon>Dikarya</taxon>
        <taxon>Basidiomycota</taxon>
        <taxon>Agaricomycotina</taxon>
        <taxon>Agaricomycetes</taxon>
        <taxon>Thelephorales</taxon>
        <taxon>Thelephoraceae</taxon>
        <taxon>Thelephora</taxon>
    </lineage>
</organism>
<evidence type="ECO:0000313" key="2">
    <source>
        <dbReference type="Proteomes" id="UP000886501"/>
    </source>
</evidence>
<feature type="non-terminal residue" evidence="1">
    <location>
        <position position="87"/>
    </location>
</feature>
<dbReference type="Proteomes" id="UP000886501">
    <property type="component" value="Unassembled WGS sequence"/>
</dbReference>
<name>A0ACB6Z6X0_THEGA</name>
<reference evidence="1" key="2">
    <citation type="journal article" date="2020" name="Nat. Commun.">
        <title>Large-scale genome sequencing of mycorrhizal fungi provides insights into the early evolution of symbiotic traits.</title>
        <authorList>
            <person name="Miyauchi S."/>
            <person name="Kiss E."/>
            <person name="Kuo A."/>
            <person name="Drula E."/>
            <person name="Kohler A."/>
            <person name="Sanchez-Garcia M."/>
            <person name="Morin E."/>
            <person name="Andreopoulos B."/>
            <person name="Barry K.W."/>
            <person name="Bonito G."/>
            <person name="Buee M."/>
            <person name="Carver A."/>
            <person name="Chen C."/>
            <person name="Cichocki N."/>
            <person name="Clum A."/>
            <person name="Culley D."/>
            <person name="Crous P.W."/>
            <person name="Fauchery L."/>
            <person name="Girlanda M."/>
            <person name="Hayes R.D."/>
            <person name="Keri Z."/>
            <person name="LaButti K."/>
            <person name="Lipzen A."/>
            <person name="Lombard V."/>
            <person name="Magnuson J."/>
            <person name="Maillard F."/>
            <person name="Murat C."/>
            <person name="Nolan M."/>
            <person name="Ohm R.A."/>
            <person name="Pangilinan J."/>
            <person name="Pereira M.F."/>
            <person name="Perotto S."/>
            <person name="Peter M."/>
            <person name="Pfister S."/>
            <person name="Riley R."/>
            <person name="Sitrit Y."/>
            <person name="Stielow J.B."/>
            <person name="Szollosi G."/>
            <person name="Zifcakova L."/>
            <person name="Stursova M."/>
            <person name="Spatafora J.W."/>
            <person name="Tedersoo L."/>
            <person name="Vaario L.M."/>
            <person name="Yamada A."/>
            <person name="Yan M."/>
            <person name="Wang P."/>
            <person name="Xu J."/>
            <person name="Bruns T."/>
            <person name="Baldrian P."/>
            <person name="Vilgalys R."/>
            <person name="Dunand C."/>
            <person name="Henrissat B."/>
            <person name="Grigoriev I.V."/>
            <person name="Hibbett D."/>
            <person name="Nagy L.G."/>
            <person name="Martin F.M."/>
        </authorList>
    </citation>
    <scope>NUCLEOTIDE SEQUENCE</scope>
    <source>
        <strain evidence="1">P2</strain>
    </source>
</reference>
<reference evidence="1" key="1">
    <citation type="submission" date="2019-10" db="EMBL/GenBank/DDBJ databases">
        <authorList>
            <consortium name="DOE Joint Genome Institute"/>
            <person name="Kuo A."/>
            <person name="Miyauchi S."/>
            <person name="Kiss E."/>
            <person name="Drula E."/>
            <person name="Kohler A."/>
            <person name="Sanchez-Garcia M."/>
            <person name="Andreopoulos B."/>
            <person name="Barry K.W."/>
            <person name="Bonito G."/>
            <person name="Buee M."/>
            <person name="Carver A."/>
            <person name="Chen C."/>
            <person name="Cichocki N."/>
            <person name="Clum A."/>
            <person name="Culley D."/>
            <person name="Crous P.W."/>
            <person name="Fauchery L."/>
            <person name="Girlanda M."/>
            <person name="Hayes R."/>
            <person name="Keri Z."/>
            <person name="Labutti K."/>
            <person name="Lipzen A."/>
            <person name="Lombard V."/>
            <person name="Magnuson J."/>
            <person name="Maillard F."/>
            <person name="Morin E."/>
            <person name="Murat C."/>
            <person name="Nolan M."/>
            <person name="Ohm R."/>
            <person name="Pangilinan J."/>
            <person name="Pereira M."/>
            <person name="Perotto S."/>
            <person name="Peter M."/>
            <person name="Riley R."/>
            <person name="Sitrit Y."/>
            <person name="Stielow B."/>
            <person name="Szollosi G."/>
            <person name="Zifcakova L."/>
            <person name="Stursova M."/>
            <person name="Spatafora J.W."/>
            <person name="Tedersoo L."/>
            <person name="Vaario L.-M."/>
            <person name="Yamada A."/>
            <person name="Yan M."/>
            <person name="Wang P."/>
            <person name="Xu J."/>
            <person name="Bruns T."/>
            <person name="Baldrian P."/>
            <person name="Vilgalys R."/>
            <person name="Henrissat B."/>
            <person name="Grigoriev I.V."/>
            <person name="Hibbett D."/>
            <person name="Nagy L.G."/>
            <person name="Martin F.M."/>
        </authorList>
    </citation>
    <scope>NUCLEOTIDE SEQUENCE</scope>
    <source>
        <strain evidence="1">P2</strain>
    </source>
</reference>